<feature type="compositionally biased region" description="Basic and acidic residues" evidence="12">
    <location>
        <begin position="602"/>
        <end position="629"/>
    </location>
</feature>
<keyword evidence="8 11" id="KW-0234">DNA repair</keyword>
<dbReference type="InterPro" id="IPR050454">
    <property type="entry name" value="RTT106/SSRP1_HistChap/FACT"/>
</dbReference>
<reference evidence="14 15" key="1">
    <citation type="submission" date="2024-06" db="EMBL/GenBank/DDBJ databases">
        <authorList>
            <person name="Kraege A."/>
            <person name="Thomma B."/>
        </authorList>
    </citation>
    <scope>NUCLEOTIDE SEQUENCE [LARGE SCALE GENOMIC DNA]</scope>
</reference>
<evidence type="ECO:0000256" key="1">
    <source>
        <dbReference type="ARBA" id="ARBA00010060"/>
    </source>
</evidence>
<dbReference type="PROSITE" id="PS50118">
    <property type="entry name" value="HMG_BOX_2"/>
    <property type="match status" value="1"/>
</dbReference>
<keyword evidence="5 11" id="KW-0227">DNA damage</keyword>
<keyword evidence="9 10" id="KW-0539">Nucleus</keyword>
<evidence type="ECO:0000313" key="14">
    <source>
        <dbReference type="EMBL" id="CAL5229958.1"/>
    </source>
</evidence>
<keyword evidence="15" id="KW-1185">Reference proteome</keyword>
<comment type="subunit">
    <text evidence="2">Component of the FACT complex, a stable heterodimer of SPT16 and SSRP1.</text>
</comment>
<dbReference type="Pfam" id="PF21103">
    <property type="entry name" value="PH1_SSRP1-like"/>
    <property type="match status" value="1"/>
</dbReference>
<dbReference type="Pfam" id="PF00505">
    <property type="entry name" value="HMG_box"/>
    <property type="match status" value="1"/>
</dbReference>
<feature type="compositionally biased region" description="Acidic residues" evidence="12">
    <location>
        <begin position="658"/>
        <end position="684"/>
    </location>
</feature>
<evidence type="ECO:0000256" key="9">
    <source>
        <dbReference type="ARBA" id="ARBA00023242"/>
    </source>
</evidence>
<dbReference type="SUPFAM" id="SSF50729">
    <property type="entry name" value="PH domain-like"/>
    <property type="match status" value="1"/>
</dbReference>
<protein>
    <recommendedName>
        <fullName evidence="11">FACT complex subunit SSRP1</fullName>
    </recommendedName>
</protein>
<evidence type="ECO:0000256" key="3">
    <source>
        <dbReference type="ARBA" id="ARBA00022454"/>
    </source>
</evidence>
<evidence type="ECO:0000313" key="15">
    <source>
        <dbReference type="Proteomes" id="UP001497392"/>
    </source>
</evidence>
<dbReference type="Pfam" id="PF03531">
    <property type="entry name" value="SSrecog"/>
    <property type="match status" value="1"/>
</dbReference>
<dbReference type="Gene3D" id="2.30.29.150">
    <property type="match status" value="1"/>
</dbReference>
<dbReference type="SUPFAM" id="SSF47095">
    <property type="entry name" value="HMG-box"/>
    <property type="match status" value="1"/>
</dbReference>
<feature type="DNA-binding region" description="HMG box" evidence="10">
    <location>
        <begin position="560"/>
        <end position="628"/>
    </location>
</feature>
<dbReference type="PANTHER" id="PTHR45849:SF1">
    <property type="entry name" value="FACT COMPLEX SUBUNIT SSRP1"/>
    <property type="match status" value="1"/>
</dbReference>
<keyword evidence="3 11" id="KW-0158">Chromosome</keyword>
<dbReference type="SMART" id="SM00398">
    <property type="entry name" value="HMG"/>
    <property type="match status" value="1"/>
</dbReference>
<feature type="region of interest" description="Disordered" evidence="12">
    <location>
        <begin position="475"/>
        <end position="565"/>
    </location>
</feature>
<dbReference type="Gene3D" id="2.30.29.30">
    <property type="entry name" value="Pleckstrin-homology domain (PH domain)/Phosphotyrosine-binding domain (PTB)"/>
    <property type="match status" value="2"/>
</dbReference>
<dbReference type="InterPro" id="IPR013719">
    <property type="entry name" value="RTT106/SPT16-like_middle_dom"/>
</dbReference>
<evidence type="ECO:0000256" key="5">
    <source>
        <dbReference type="ARBA" id="ARBA00022763"/>
    </source>
</evidence>
<evidence type="ECO:0000256" key="11">
    <source>
        <dbReference type="RuleBase" id="RU364013"/>
    </source>
</evidence>
<proteinExistence type="inferred from homology"/>
<dbReference type="InterPro" id="IPR035417">
    <property type="entry name" value="SSRP1/POB3_N"/>
</dbReference>
<keyword evidence="6 11" id="KW-0805">Transcription regulation</keyword>
<dbReference type="InterPro" id="IPR000969">
    <property type="entry name" value="SSRP1/POB3"/>
</dbReference>
<evidence type="ECO:0000256" key="8">
    <source>
        <dbReference type="ARBA" id="ARBA00023204"/>
    </source>
</evidence>
<comment type="caution">
    <text evidence="14">The sequence shown here is derived from an EMBL/GenBank/DDBJ whole genome shotgun (WGS) entry which is preliminary data.</text>
</comment>
<dbReference type="InterPro" id="IPR009071">
    <property type="entry name" value="HMG_box_dom"/>
</dbReference>
<evidence type="ECO:0000256" key="7">
    <source>
        <dbReference type="ARBA" id="ARBA00023163"/>
    </source>
</evidence>
<dbReference type="InterPro" id="IPR011993">
    <property type="entry name" value="PH-like_dom_sf"/>
</dbReference>
<dbReference type="CDD" id="cd01390">
    <property type="entry name" value="HMG-box_NHP6-like"/>
    <property type="match status" value="1"/>
</dbReference>
<dbReference type="EMBL" id="CAXHTA020000021">
    <property type="protein sequence ID" value="CAL5229958.1"/>
    <property type="molecule type" value="Genomic_DNA"/>
</dbReference>
<dbReference type="Gene3D" id="1.10.30.10">
    <property type="entry name" value="High mobility group box domain"/>
    <property type="match status" value="1"/>
</dbReference>
<feature type="compositionally biased region" description="Acidic residues" evidence="12">
    <location>
        <begin position="480"/>
        <end position="517"/>
    </location>
</feature>
<dbReference type="InterPro" id="IPR024954">
    <property type="entry name" value="SSRP1_DD"/>
</dbReference>
<feature type="domain" description="HMG box" evidence="13">
    <location>
        <begin position="560"/>
        <end position="628"/>
    </location>
</feature>
<evidence type="ECO:0000259" key="13">
    <source>
        <dbReference type="PROSITE" id="PS50118"/>
    </source>
</evidence>
<evidence type="ECO:0000256" key="6">
    <source>
        <dbReference type="ARBA" id="ARBA00023015"/>
    </source>
</evidence>
<dbReference type="InterPro" id="IPR038167">
    <property type="entry name" value="SSRP1_sf"/>
</dbReference>
<dbReference type="SMART" id="SM01287">
    <property type="entry name" value="Rtt106"/>
    <property type="match status" value="1"/>
</dbReference>
<dbReference type="CDD" id="cd13231">
    <property type="entry name" value="PH2_SSRP1-like"/>
    <property type="match status" value="1"/>
</dbReference>
<dbReference type="PRINTS" id="PR00887">
    <property type="entry name" value="SSRCOGNITION"/>
</dbReference>
<gene>
    <name evidence="14" type="primary">g13387</name>
    <name evidence="14" type="ORF">VP750_LOCUS11864</name>
</gene>
<evidence type="ECO:0000256" key="10">
    <source>
        <dbReference type="PROSITE-ProRule" id="PRU00267"/>
    </source>
</evidence>
<feature type="compositionally biased region" description="Basic residues" evidence="12">
    <location>
        <begin position="642"/>
        <end position="653"/>
    </location>
</feature>
<name>A0ABP1GI47_9CHLO</name>
<dbReference type="Gene3D" id="2.30.29.220">
    <property type="entry name" value="Structure-specific recognition protein (SSRP1)"/>
    <property type="match status" value="1"/>
</dbReference>
<dbReference type="Pfam" id="PF17292">
    <property type="entry name" value="POB3_N"/>
    <property type="match status" value="1"/>
</dbReference>
<dbReference type="Proteomes" id="UP001497392">
    <property type="component" value="Unassembled WGS sequence"/>
</dbReference>
<evidence type="ECO:0000256" key="2">
    <source>
        <dbReference type="ARBA" id="ARBA00011111"/>
    </source>
</evidence>
<comment type="subcellular location">
    <subcellularLocation>
        <location evidence="11">Nucleus</location>
    </subcellularLocation>
    <subcellularLocation>
        <location evidence="11">Chromosome</location>
    </subcellularLocation>
</comment>
<dbReference type="InterPro" id="IPR048993">
    <property type="entry name" value="SSRP1-like_PH1"/>
</dbReference>
<comment type="function">
    <text evidence="11">Component of the FACT complex, a general chromatin factor that acts to reorganize nucleosomes. The FACT complex is involved in multiple processes that require DNA as a template such as mRNA elongation, DNA replication and DNA repair. During transcription elongation the FACT complex acts as a histone chaperone that both destabilizes and restores nucleosomal structure. It facilitates the passage of RNA polymerase II and transcription by promoting the dissociation of one histone H2A-H2B dimer from the nucleosome, then subsequently promotes the reestablishment of the nucleosome following the passage of RNA polymerase II.</text>
</comment>
<keyword evidence="10" id="KW-0238">DNA-binding</keyword>
<dbReference type="CDD" id="cd13230">
    <property type="entry name" value="PH1_SSRP1-like"/>
    <property type="match status" value="1"/>
</dbReference>
<dbReference type="PANTHER" id="PTHR45849">
    <property type="entry name" value="FACT COMPLEX SUBUNIT SSRP1"/>
    <property type="match status" value="1"/>
</dbReference>
<sequence>MMDSSGTQQYGNIVLAHRSGTSIGSIKLSSGGVSWNKSGGGKEIKIPAKDIDGLHWSKTTRGCQLGVRRKGASDIQFLGFRDKDLDSIRQALDGAAHNVEEQEVSITGRNWGNATLDGATMMFAVGSKPAFRIPLKDVNQVQQNKEEVLLQFAIDDTAGGENEDALTEIGFYVPKEAASFQDGQEHPAKVLHDMIMPHTDSGAAVGDAIASFGAVAVLAPRGRFEIELYGSFMKLLGQAQDYRVQYDAIVRIFVLPKSNTPHTLIVISLDPPIRKGQTHYPHILIQFPSDEETSTDLSISDEVFEAKNEACGGKLNRHLEGPAYDIFARTLRGLANSKITKPGQFRTEDGSGSAVRCSLKADDGYLYPLEKGFFYVHKPPTLLVYDEVESIEFMRQGAGVLSNSAKTFDLAVRMKHDQEYVFRGIQKGEWLNLFNFIRQKRLRIENLREAEAGPQGPGLAVDLGADIDTGLAQMDAIGGMDDDDEEDADFEEGGGSDEDDGDDDDSELSGMSDIDDEETKKKATKAAAKPKADKPKPEKKRAAPVAKKETKKAKKDPNAPKRGLSAFMFFSNAKRDEVKKENPDLAFGEVGKRLGELWKEVTPSEKSKFEDMAKKDKARYEKQKAEYEKSGGAGEASAPAPKKAKAAPKKPAKKKEEEPEEEDDDDEEDVKDEEDEDDEEDDDE</sequence>
<dbReference type="Pfam" id="PF08512">
    <property type="entry name" value="Rttp106-like_middle"/>
    <property type="match status" value="1"/>
</dbReference>
<evidence type="ECO:0000256" key="12">
    <source>
        <dbReference type="SAM" id="MobiDB-lite"/>
    </source>
</evidence>
<organism evidence="14 15">
    <name type="scientific">Coccomyxa viridis</name>
    <dbReference type="NCBI Taxonomy" id="1274662"/>
    <lineage>
        <taxon>Eukaryota</taxon>
        <taxon>Viridiplantae</taxon>
        <taxon>Chlorophyta</taxon>
        <taxon>core chlorophytes</taxon>
        <taxon>Trebouxiophyceae</taxon>
        <taxon>Trebouxiophyceae incertae sedis</taxon>
        <taxon>Coccomyxaceae</taxon>
        <taxon>Coccomyxa</taxon>
    </lineage>
</organism>
<accession>A0ABP1GI47</accession>
<dbReference type="InterPro" id="IPR036910">
    <property type="entry name" value="HMG_box_dom_sf"/>
</dbReference>
<keyword evidence="7 11" id="KW-0804">Transcription</keyword>
<comment type="similarity">
    <text evidence="1 11">Belongs to the SSRP1 family.</text>
</comment>
<feature type="region of interest" description="Disordered" evidence="12">
    <location>
        <begin position="602"/>
        <end position="684"/>
    </location>
</feature>
<keyword evidence="4 11" id="KW-0235">DNA replication</keyword>
<evidence type="ECO:0000256" key="4">
    <source>
        <dbReference type="ARBA" id="ARBA00022705"/>
    </source>
</evidence>